<proteinExistence type="predicted"/>
<comment type="caution">
    <text evidence="1">The sequence shown here is derived from an EMBL/GenBank/DDBJ whole genome shotgun (WGS) entry which is preliminary data.</text>
</comment>
<dbReference type="RefSeq" id="WP_106770945.1">
    <property type="nucleotide sequence ID" value="NZ_PXYK01000003.1"/>
</dbReference>
<accession>A0A2P7SQY4</accession>
<dbReference type="EMBL" id="PXYK01000003">
    <property type="protein sequence ID" value="PSJ64900.1"/>
    <property type="molecule type" value="Genomic_DNA"/>
</dbReference>
<evidence type="ECO:0000313" key="1">
    <source>
        <dbReference type="EMBL" id="PSJ64900.1"/>
    </source>
</evidence>
<sequence length="60" mass="6596">MTTRAAPGFFKSALDAFVRARQAQADRYVAGVLLSMDDETLHAGGYDRADLRKRATVSHL</sequence>
<name>A0A2P7SQY4_9HYPH</name>
<gene>
    <name evidence="1" type="ORF">C7I84_04540</name>
</gene>
<reference evidence="1 2" key="1">
    <citation type="submission" date="2018-03" db="EMBL/GenBank/DDBJ databases">
        <title>The draft genome of Mesorhizobium sp. 6GN-30.</title>
        <authorList>
            <person name="Liu L."/>
            <person name="Li L."/>
            <person name="Wang T."/>
            <person name="Zhang X."/>
            <person name="Liang L."/>
        </authorList>
    </citation>
    <scope>NUCLEOTIDE SEQUENCE [LARGE SCALE GENOMIC DNA]</scope>
    <source>
        <strain evidence="1 2">6GN30</strain>
    </source>
</reference>
<protein>
    <submittedName>
        <fullName evidence="1">Uncharacterized protein</fullName>
    </submittedName>
</protein>
<evidence type="ECO:0000313" key="2">
    <source>
        <dbReference type="Proteomes" id="UP000241229"/>
    </source>
</evidence>
<dbReference type="Proteomes" id="UP000241229">
    <property type="component" value="Unassembled WGS sequence"/>
</dbReference>
<dbReference type="AlphaFoldDB" id="A0A2P7SQY4"/>
<keyword evidence="2" id="KW-1185">Reference proteome</keyword>
<dbReference type="OrthoDB" id="7874013at2"/>
<organism evidence="1 2">
    <name type="scientific">Kumtagia ephedrae</name>
    <dbReference type="NCBI Taxonomy" id="2116701"/>
    <lineage>
        <taxon>Bacteria</taxon>
        <taxon>Pseudomonadati</taxon>
        <taxon>Pseudomonadota</taxon>
        <taxon>Alphaproteobacteria</taxon>
        <taxon>Hyphomicrobiales</taxon>
        <taxon>Phyllobacteriaceae</taxon>
        <taxon>Kumtagia</taxon>
    </lineage>
</organism>